<feature type="domain" description="ABC transmembrane type-1" evidence="8">
    <location>
        <begin position="91"/>
        <end position="283"/>
    </location>
</feature>
<feature type="transmembrane region" description="Helical" evidence="7">
    <location>
        <begin position="156"/>
        <end position="174"/>
    </location>
</feature>
<evidence type="ECO:0000259" key="8">
    <source>
        <dbReference type="PROSITE" id="PS50928"/>
    </source>
</evidence>
<dbReference type="RefSeq" id="WP_057749041.1">
    <property type="nucleotide sequence ID" value="NZ_BJVH01000003.1"/>
</dbReference>
<feature type="transmembrane region" description="Helical" evidence="7">
    <location>
        <begin position="263"/>
        <end position="286"/>
    </location>
</feature>
<dbReference type="AlphaFoldDB" id="A0A0R2IWE0"/>
<dbReference type="GO" id="GO:0055085">
    <property type="term" value="P:transmembrane transport"/>
    <property type="evidence" value="ECO:0007669"/>
    <property type="project" value="InterPro"/>
</dbReference>
<evidence type="ECO:0000313" key="9">
    <source>
        <dbReference type="EMBL" id="KRN67269.1"/>
    </source>
</evidence>
<evidence type="ECO:0000256" key="7">
    <source>
        <dbReference type="RuleBase" id="RU363032"/>
    </source>
</evidence>
<evidence type="ECO:0000256" key="2">
    <source>
        <dbReference type="ARBA" id="ARBA00022448"/>
    </source>
</evidence>
<dbReference type="Proteomes" id="UP000051568">
    <property type="component" value="Unassembled WGS sequence"/>
</dbReference>
<evidence type="ECO:0000256" key="1">
    <source>
        <dbReference type="ARBA" id="ARBA00004651"/>
    </source>
</evidence>
<dbReference type="PROSITE" id="PS50928">
    <property type="entry name" value="ABC_TM1"/>
    <property type="match status" value="1"/>
</dbReference>
<dbReference type="Gene3D" id="1.10.3720.10">
    <property type="entry name" value="MetI-like"/>
    <property type="match status" value="1"/>
</dbReference>
<feature type="transmembrane region" description="Helical" evidence="7">
    <location>
        <begin position="212"/>
        <end position="238"/>
    </location>
</feature>
<dbReference type="OrthoDB" id="9797472at2"/>
<keyword evidence="10" id="KW-1185">Reference proteome</keyword>
<reference evidence="9 10" key="1">
    <citation type="journal article" date="2015" name="Genome Announc.">
        <title>Expanding the biotechnology potential of lactobacilli through comparative genomics of 213 strains and associated genera.</title>
        <authorList>
            <person name="Sun Z."/>
            <person name="Harris H.M."/>
            <person name="McCann A."/>
            <person name="Guo C."/>
            <person name="Argimon S."/>
            <person name="Zhang W."/>
            <person name="Yang X."/>
            <person name="Jeffery I.B."/>
            <person name="Cooney J.C."/>
            <person name="Kagawa T.F."/>
            <person name="Liu W."/>
            <person name="Song Y."/>
            <person name="Salvetti E."/>
            <person name="Wrobel A."/>
            <person name="Rasinkangas P."/>
            <person name="Parkhill J."/>
            <person name="Rea M.C."/>
            <person name="O'Sullivan O."/>
            <person name="Ritari J."/>
            <person name="Douillard F.P."/>
            <person name="Paul Ross R."/>
            <person name="Yang R."/>
            <person name="Briner A.E."/>
            <person name="Felis G.E."/>
            <person name="de Vos W.M."/>
            <person name="Barrangou R."/>
            <person name="Klaenhammer T.R."/>
            <person name="Caufield P.W."/>
            <person name="Cui Y."/>
            <person name="Zhang H."/>
            <person name="O'Toole P.W."/>
        </authorList>
    </citation>
    <scope>NUCLEOTIDE SEQUENCE [LARGE SCALE GENOMIC DNA]</scope>
    <source>
        <strain evidence="9 10">DSM 17757</strain>
    </source>
</reference>
<dbReference type="STRING" id="319652.IV80_GL000805"/>
<dbReference type="Pfam" id="PF00528">
    <property type="entry name" value="BPD_transp_1"/>
    <property type="match status" value="1"/>
</dbReference>
<keyword evidence="4 7" id="KW-0812">Transmembrane</keyword>
<dbReference type="CDD" id="cd06261">
    <property type="entry name" value="TM_PBP2"/>
    <property type="match status" value="1"/>
</dbReference>
<protein>
    <submittedName>
        <fullName evidence="9">Peptide ABC superfamily ATP binding cassette transporter, ABC protein</fullName>
    </submittedName>
</protein>
<keyword evidence="2 7" id="KW-0813">Transport</keyword>
<dbReference type="PANTHER" id="PTHR43386:SF1">
    <property type="entry name" value="D,D-DIPEPTIDE TRANSPORT SYSTEM PERMEASE PROTEIN DDPC-RELATED"/>
    <property type="match status" value="1"/>
</dbReference>
<feature type="transmembrane region" description="Helical" evidence="7">
    <location>
        <begin position="95"/>
        <end position="118"/>
    </location>
</feature>
<proteinExistence type="inferred from homology"/>
<keyword evidence="5 7" id="KW-1133">Transmembrane helix</keyword>
<evidence type="ECO:0000256" key="5">
    <source>
        <dbReference type="ARBA" id="ARBA00022989"/>
    </source>
</evidence>
<dbReference type="PANTHER" id="PTHR43386">
    <property type="entry name" value="OLIGOPEPTIDE TRANSPORT SYSTEM PERMEASE PROTEIN APPC"/>
    <property type="match status" value="1"/>
</dbReference>
<sequence>MTNSKEKDAVKTPSNAQVIWQEFKHDRVAMFSLIFTIVLILVIFIYAATLNLEKVTNVNIFAQYDRPGQDGFILGADEGGRDGLKMLVVGARNSITIGFAVTIISSLFGIVYGMISGFYGGWLDNGMMRIYDFINILPEIMIIIVLVTIIPKYNAWNFIVIMSCFMWLSTARLIRSKALSESKKDYVAASRTSGTNDFVILFREVLPNLSSIIIVDTTLSFAGNIGIETGLSFLGFGLPESTPSLGTLISYAQDPDVIGSKPWVWLPAAILILALTLSISYIGQALRRAGDAQQRRG</sequence>
<dbReference type="InterPro" id="IPR035906">
    <property type="entry name" value="MetI-like_sf"/>
</dbReference>
<evidence type="ECO:0000256" key="4">
    <source>
        <dbReference type="ARBA" id="ARBA00022692"/>
    </source>
</evidence>
<organism evidence="9 10">
    <name type="scientific">Pediococcus cellicola</name>
    <dbReference type="NCBI Taxonomy" id="319652"/>
    <lineage>
        <taxon>Bacteria</taxon>
        <taxon>Bacillati</taxon>
        <taxon>Bacillota</taxon>
        <taxon>Bacilli</taxon>
        <taxon>Lactobacillales</taxon>
        <taxon>Lactobacillaceae</taxon>
        <taxon>Pediococcus</taxon>
    </lineage>
</organism>
<feature type="transmembrane region" description="Helical" evidence="7">
    <location>
        <begin position="28"/>
        <end position="48"/>
    </location>
</feature>
<name>A0A0R2IWE0_9LACO</name>
<dbReference type="Pfam" id="PF12911">
    <property type="entry name" value="OppC_N"/>
    <property type="match status" value="1"/>
</dbReference>
<dbReference type="GO" id="GO:0005886">
    <property type="term" value="C:plasma membrane"/>
    <property type="evidence" value="ECO:0007669"/>
    <property type="project" value="UniProtKB-SubCell"/>
</dbReference>
<dbReference type="PATRIC" id="fig|319652.3.peg.814"/>
<evidence type="ECO:0000313" key="10">
    <source>
        <dbReference type="Proteomes" id="UP000051568"/>
    </source>
</evidence>
<dbReference type="InterPro" id="IPR050366">
    <property type="entry name" value="BP-dependent_transpt_permease"/>
</dbReference>
<dbReference type="InterPro" id="IPR025966">
    <property type="entry name" value="OppC_N"/>
</dbReference>
<keyword evidence="6 7" id="KW-0472">Membrane</keyword>
<accession>A0A0R2IWE0</accession>
<comment type="caution">
    <text evidence="9">The sequence shown here is derived from an EMBL/GenBank/DDBJ whole genome shotgun (WGS) entry which is preliminary data.</text>
</comment>
<evidence type="ECO:0000256" key="3">
    <source>
        <dbReference type="ARBA" id="ARBA00022475"/>
    </source>
</evidence>
<evidence type="ECO:0000256" key="6">
    <source>
        <dbReference type="ARBA" id="ARBA00023136"/>
    </source>
</evidence>
<dbReference type="SUPFAM" id="SSF161098">
    <property type="entry name" value="MetI-like"/>
    <property type="match status" value="1"/>
</dbReference>
<feature type="transmembrane region" description="Helical" evidence="7">
    <location>
        <begin position="130"/>
        <end position="150"/>
    </location>
</feature>
<dbReference type="InterPro" id="IPR000515">
    <property type="entry name" value="MetI-like"/>
</dbReference>
<keyword evidence="3" id="KW-1003">Cell membrane</keyword>
<gene>
    <name evidence="9" type="ORF">IV80_GL000805</name>
</gene>
<comment type="subcellular location">
    <subcellularLocation>
        <location evidence="1 7">Cell membrane</location>
        <topology evidence="1 7">Multi-pass membrane protein</topology>
    </subcellularLocation>
</comment>
<dbReference type="EMBL" id="JQBR01000002">
    <property type="protein sequence ID" value="KRN67269.1"/>
    <property type="molecule type" value="Genomic_DNA"/>
</dbReference>
<comment type="similarity">
    <text evidence="7">Belongs to the binding-protein-dependent transport system permease family.</text>
</comment>